<organism evidence="1">
    <name type="scientific">marine sediment metagenome</name>
    <dbReference type="NCBI Taxonomy" id="412755"/>
    <lineage>
        <taxon>unclassified sequences</taxon>
        <taxon>metagenomes</taxon>
        <taxon>ecological metagenomes</taxon>
    </lineage>
</organism>
<comment type="caution">
    <text evidence="1">The sequence shown here is derived from an EMBL/GenBank/DDBJ whole genome shotgun (WGS) entry which is preliminary data.</text>
</comment>
<dbReference type="AlphaFoldDB" id="A0A0F9H0E4"/>
<reference evidence="1" key="1">
    <citation type="journal article" date="2015" name="Nature">
        <title>Complex archaea that bridge the gap between prokaryotes and eukaryotes.</title>
        <authorList>
            <person name="Spang A."/>
            <person name="Saw J.H."/>
            <person name="Jorgensen S.L."/>
            <person name="Zaremba-Niedzwiedzka K."/>
            <person name="Martijn J."/>
            <person name="Lind A.E."/>
            <person name="van Eijk R."/>
            <person name="Schleper C."/>
            <person name="Guy L."/>
            <person name="Ettema T.J."/>
        </authorList>
    </citation>
    <scope>NUCLEOTIDE SEQUENCE</scope>
</reference>
<dbReference type="EMBL" id="LAZR01024450">
    <property type="protein sequence ID" value="KKL75095.1"/>
    <property type="molecule type" value="Genomic_DNA"/>
</dbReference>
<proteinExistence type="predicted"/>
<accession>A0A0F9H0E4</accession>
<name>A0A0F9H0E4_9ZZZZ</name>
<sequence>TAIGVGVGSAIIAIGLASLFLNFGIQTIEVDETFGLGEATTYRISAPAHTPQKMKITGDTFDVRLESPADGLQVPKTSQKGIKIRLGSFRRWRDKNPNSKYRKF</sequence>
<evidence type="ECO:0000313" key="1">
    <source>
        <dbReference type="EMBL" id="KKL75095.1"/>
    </source>
</evidence>
<protein>
    <submittedName>
        <fullName evidence="1">Uncharacterized protein</fullName>
    </submittedName>
</protein>
<feature type="non-terminal residue" evidence="1">
    <location>
        <position position="1"/>
    </location>
</feature>
<gene>
    <name evidence="1" type="ORF">LCGC14_2058290</name>
</gene>